<protein>
    <submittedName>
        <fullName evidence="1">Uncharacterized protein</fullName>
    </submittedName>
</protein>
<evidence type="ECO:0000313" key="1">
    <source>
        <dbReference type="EMBL" id="KAF5720487.1"/>
    </source>
</evidence>
<gene>
    <name evidence="1" type="ORF">FMUND_4309</name>
</gene>
<dbReference type="AlphaFoldDB" id="A0A8H5YXS9"/>
<dbReference type="Proteomes" id="UP000544331">
    <property type="component" value="Unassembled WGS sequence"/>
</dbReference>
<proteinExistence type="predicted"/>
<comment type="caution">
    <text evidence="1">The sequence shown here is derived from an EMBL/GenBank/DDBJ whole genome shotgun (WGS) entry which is preliminary data.</text>
</comment>
<reference evidence="1 2" key="1">
    <citation type="submission" date="2020-05" db="EMBL/GenBank/DDBJ databases">
        <title>Identification and distribution of gene clusters putatively required for synthesis of sphingolipid metabolism inhibitors in phylogenetically diverse species of the filamentous fungus Fusarium.</title>
        <authorList>
            <person name="Kim H.-S."/>
            <person name="Busman M."/>
            <person name="Brown D.W."/>
            <person name="Divon H."/>
            <person name="Uhlig S."/>
            <person name="Proctor R.H."/>
        </authorList>
    </citation>
    <scope>NUCLEOTIDE SEQUENCE [LARGE SCALE GENOMIC DNA]</scope>
    <source>
        <strain evidence="1 2">NRRL 66235</strain>
    </source>
</reference>
<dbReference type="EMBL" id="JAAOAN010000130">
    <property type="protein sequence ID" value="KAF5720487.1"/>
    <property type="molecule type" value="Genomic_DNA"/>
</dbReference>
<accession>A0A8H5YXS9</accession>
<keyword evidence="2" id="KW-1185">Reference proteome</keyword>
<organism evidence="1 2">
    <name type="scientific">Fusarium mundagurra</name>
    <dbReference type="NCBI Taxonomy" id="1567541"/>
    <lineage>
        <taxon>Eukaryota</taxon>
        <taxon>Fungi</taxon>
        <taxon>Dikarya</taxon>
        <taxon>Ascomycota</taxon>
        <taxon>Pezizomycotina</taxon>
        <taxon>Sordariomycetes</taxon>
        <taxon>Hypocreomycetidae</taxon>
        <taxon>Hypocreales</taxon>
        <taxon>Nectriaceae</taxon>
        <taxon>Fusarium</taxon>
        <taxon>Fusarium fujikuroi species complex</taxon>
    </lineage>
</organism>
<dbReference type="OrthoDB" id="5100172at2759"/>
<evidence type="ECO:0000313" key="2">
    <source>
        <dbReference type="Proteomes" id="UP000544331"/>
    </source>
</evidence>
<name>A0A8H5YXS9_9HYPO</name>
<sequence length="193" mass="21904">MPYSNDWDQTGQGRRFRPKPFDFSFILSSSPPIASNIANSIDILSPTDETASQATTQEPPLANEPALCRRGPCRNPVRANRKHCGDWLDRMAARHRAWTQKRRSQGTKDPITGETTKLCAKCFVPSDKHICGRCSKRRSVSNLALYHGRREKGLCTRCGVELDREGLCCQACHSKDLINARRRNQKKKNKQHK</sequence>